<keyword evidence="7" id="KW-0732">Signal</keyword>
<proteinExistence type="inferred from homology"/>
<keyword evidence="3" id="KW-0479">Metal-binding</keyword>
<dbReference type="GO" id="GO:0042744">
    <property type="term" value="P:hydrogen peroxide catabolic process"/>
    <property type="evidence" value="ECO:0007669"/>
    <property type="project" value="TreeGrafter"/>
</dbReference>
<evidence type="ECO:0000256" key="3">
    <source>
        <dbReference type="ARBA" id="ARBA00022723"/>
    </source>
</evidence>
<keyword evidence="2" id="KW-0349">Heme</keyword>
<evidence type="ECO:0000256" key="1">
    <source>
        <dbReference type="ARBA" id="ARBA00022559"/>
    </source>
</evidence>
<dbReference type="PANTHER" id="PTHR31356">
    <property type="entry name" value="THYLAKOID LUMENAL 29 KDA PROTEIN, CHLOROPLASTIC-RELATED"/>
    <property type="match status" value="1"/>
</dbReference>
<dbReference type="GO" id="GO:0046872">
    <property type="term" value="F:metal ion binding"/>
    <property type="evidence" value="ECO:0007669"/>
    <property type="project" value="UniProtKB-KW"/>
</dbReference>
<feature type="signal peptide" evidence="7">
    <location>
        <begin position="1"/>
        <end position="24"/>
    </location>
</feature>
<dbReference type="GO" id="GO:0004601">
    <property type="term" value="F:peroxidase activity"/>
    <property type="evidence" value="ECO:0007669"/>
    <property type="project" value="UniProtKB-KW"/>
</dbReference>
<evidence type="ECO:0000256" key="5">
    <source>
        <dbReference type="ARBA" id="ARBA00023004"/>
    </source>
</evidence>
<evidence type="ECO:0000256" key="4">
    <source>
        <dbReference type="ARBA" id="ARBA00023002"/>
    </source>
</evidence>
<dbReference type="PANTHER" id="PTHR31356:SF36">
    <property type="entry name" value="L-ASCORBATE PEROXIDASE 3"/>
    <property type="match status" value="1"/>
</dbReference>
<evidence type="ECO:0000256" key="6">
    <source>
        <dbReference type="RuleBase" id="RU004241"/>
    </source>
</evidence>
<name>A0A7S2RI18_9STRA</name>
<evidence type="ECO:0000313" key="9">
    <source>
        <dbReference type="EMBL" id="CAD9671730.1"/>
    </source>
</evidence>
<protein>
    <recommendedName>
        <fullName evidence="8">Plant heme peroxidase family profile domain-containing protein</fullName>
    </recommendedName>
</protein>
<dbReference type="SUPFAM" id="SSF48113">
    <property type="entry name" value="Heme-dependent peroxidases"/>
    <property type="match status" value="1"/>
</dbReference>
<keyword evidence="1" id="KW-0575">Peroxidase</keyword>
<dbReference type="GO" id="GO:0034599">
    <property type="term" value="P:cellular response to oxidative stress"/>
    <property type="evidence" value="ECO:0007669"/>
    <property type="project" value="InterPro"/>
</dbReference>
<dbReference type="Gene3D" id="1.10.520.10">
    <property type="match status" value="1"/>
</dbReference>
<sequence>MMYTKLQFFLLLLLSARKSALVDAVPLNEIERTAVTTAVLEDIKTKISEWGESLPSDGQKSDFYGGILRLAIRDFMDYDNSDSDNPGGSDGCLDIGDATNAHLLDNNWCDACKFRDMYTMYFSKIGVADFWVASASKVVELLSPGLNQCEPTIKWNRPDTSSATCSANYQNLNRMTDASGCTELENKQVNRMGLTWTDVVALMGHHTIGRNINSDTWCNDVAESLQFDKRYYEDIKDRGWTMKTINDNTWSRGAATHKRVMYNEDLCLYYDFTNTNADCCTNTFNQCIPSATTWTECSKVAVGNERRDAIDLFIAGTQEDHAEFHDAFASAFEIGTNLGHTDLYSVFDDNEAANCADKTSSFTWHGASRTCAYLREEDFTERCTRKRGRCPVTCAENDASKWPEKCSFEGIEPP</sequence>
<feature type="chain" id="PRO_5030521283" description="Plant heme peroxidase family profile domain-containing protein" evidence="7">
    <location>
        <begin position="25"/>
        <end position="414"/>
    </location>
</feature>
<keyword evidence="4" id="KW-0560">Oxidoreductase</keyword>
<dbReference type="EMBL" id="HBHI01013921">
    <property type="protein sequence ID" value="CAD9671730.1"/>
    <property type="molecule type" value="Transcribed_RNA"/>
</dbReference>
<evidence type="ECO:0000256" key="2">
    <source>
        <dbReference type="ARBA" id="ARBA00022617"/>
    </source>
</evidence>
<comment type="similarity">
    <text evidence="6">Belongs to the peroxidase family.</text>
</comment>
<dbReference type="Pfam" id="PF00141">
    <property type="entry name" value="peroxidase"/>
    <property type="match status" value="1"/>
</dbReference>
<dbReference type="InterPro" id="IPR044831">
    <property type="entry name" value="Ccp1-like"/>
</dbReference>
<feature type="domain" description="Plant heme peroxidase family profile" evidence="8">
    <location>
        <begin position="63"/>
        <end position="270"/>
    </location>
</feature>
<dbReference type="InterPro" id="IPR010255">
    <property type="entry name" value="Haem_peroxidase_sf"/>
</dbReference>
<gene>
    <name evidence="9" type="ORF">EANT1437_LOCUS7129</name>
</gene>
<accession>A0A7S2RI18</accession>
<dbReference type="AlphaFoldDB" id="A0A7S2RI18"/>
<dbReference type="GO" id="GO:0000302">
    <property type="term" value="P:response to reactive oxygen species"/>
    <property type="evidence" value="ECO:0007669"/>
    <property type="project" value="TreeGrafter"/>
</dbReference>
<evidence type="ECO:0000259" key="8">
    <source>
        <dbReference type="Pfam" id="PF00141"/>
    </source>
</evidence>
<keyword evidence="5" id="KW-0408">Iron</keyword>
<evidence type="ECO:0000256" key="7">
    <source>
        <dbReference type="SAM" id="SignalP"/>
    </source>
</evidence>
<dbReference type="InterPro" id="IPR002016">
    <property type="entry name" value="Haem_peroxidase"/>
</dbReference>
<reference evidence="9" key="1">
    <citation type="submission" date="2021-01" db="EMBL/GenBank/DDBJ databases">
        <authorList>
            <person name="Corre E."/>
            <person name="Pelletier E."/>
            <person name="Niang G."/>
            <person name="Scheremetjew M."/>
            <person name="Finn R."/>
            <person name="Kale V."/>
            <person name="Holt S."/>
            <person name="Cochrane G."/>
            <person name="Meng A."/>
            <person name="Brown T."/>
            <person name="Cohen L."/>
        </authorList>
    </citation>
    <scope>NUCLEOTIDE SEQUENCE</scope>
    <source>
        <strain evidence="9">CCMP1452</strain>
    </source>
</reference>
<dbReference type="Gene3D" id="1.10.420.10">
    <property type="entry name" value="Peroxidase, domain 2"/>
    <property type="match status" value="1"/>
</dbReference>
<organism evidence="9">
    <name type="scientific">Eucampia antarctica</name>
    <dbReference type="NCBI Taxonomy" id="49252"/>
    <lineage>
        <taxon>Eukaryota</taxon>
        <taxon>Sar</taxon>
        <taxon>Stramenopiles</taxon>
        <taxon>Ochrophyta</taxon>
        <taxon>Bacillariophyta</taxon>
        <taxon>Mediophyceae</taxon>
        <taxon>Biddulphiophycidae</taxon>
        <taxon>Hemiaulales</taxon>
        <taxon>Hemiaulaceae</taxon>
        <taxon>Eucampia</taxon>
    </lineage>
</organism>
<dbReference type="GO" id="GO:0020037">
    <property type="term" value="F:heme binding"/>
    <property type="evidence" value="ECO:0007669"/>
    <property type="project" value="InterPro"/>
</dbReference>